<dbReference type="InterPro" id="IPR013149">
    <property type="entry name" value="ADH-like_C"/>
</dbReference>
<evidence type="ECO:0000256" key="4">
    <source>
        <dbReference type="ARBA" id="ARBA00023002"/>
    </source>
</evidence>
<evidence type="ECO:0000256" key="3">
    <source>
        <dbReference type="ARBA" id="ARBA00022833"/>
    </source>
</evidence>
<dbReference type="PANTHER" id="PTHR43880:SF12">
    <property type="entry name" value="ALCOHOL DEHYDROGENASE CLASS-3"/>
    <property type="match status" value="1"/>
</dbReference>
<evidence type="ECO:0000313" key="9">
    <source>
        <dbReference type="EMBL" id="KHK90152.1"/>
    </source>
</evidence>
<dbReference type="OrthoDB" id="9770544at2"/>
<dbReference type="Pfam" id="PF08240">
    <property type="entry name" value="ADH_N"/>
    <property type="match status" value="1"/>
</dbReference>
<dbReference type="InterPro" id="IPR002328">
    <property type="entry name" value="ADH_Zn_CS"/>
</dbReference>
<evidence type="ECO:0000313" key="10">
    <source>
        <dbReference type="Proteomes" id="UP000031057"/>
    </source>
</evidence>
<dbReference type="EMBL" id="JTDI01000005">
    <property type="protein sequence ID" value="KHK90152.1"/>
    <property type="molecule type" value="Genomic_DNA"/>
</dbReference>
<keyword evidence="3 6" id="KW-0862">Zinc</keyword>
<dbReference type="SMART" id="SM00829">
    <property type="entry name" value="PKS_ER"/>
    <property type="match status" value="1"/>
</dbReference>
<evidence type="ECO:0000259" key="8">
    <source>
        <dbReference type="SMART" id="SM00829"/>
    </source>
</evidence>
<evidence type="ECO:0000256" key="1">
    <source>
        <dbReference type="ARBA" id="ARBA00001947"/>
    </source>
</evidence>
<comment type="cofactor">
    <cofactor evidence="1 6">
        <name>Zn(2+)</name>
        <dbReference type="ChEBI" id="CHEBI:29105"/>
    </cofactor>
</comment>
<comment type="similarity">
    <text evidence="6">Belongs to the zinc-containing alcohol dehydrogenase family.</text>
</comment>
<dbReference type="InterPro" id="IPR013154">
    <property type="entry name" value="ADH-like_N"/>
</dbReference>
<keyword evidence="4" id="KW-0560">Oxidoreductase</keyword>
<keyword evidence="2 6" id="KW-0479">Metal-binding</keyword>
<dbReference type="GO" id="GO:0005829">
    <property type="term" value="C:cytosol"/>
    <property type="evidence" value="ECO:0007669"/>
    <property type="project" value="TreeGrafter"/>
</dbReference>
<dbReference type="Pfam" id="PF00107">
    <property type="entry name" value="ADH_zinc_N"/>
    <property type="match status" value="1"/>
</dbReference>
<dbReference type="Proteomes" id="UP000031057">
    <property type="component" value="Unassembled WGS sequence"/>
</dbReference>
<organism evidence="9 10">
    <name type="scientific">Novosphingobium malaysiense</name>
    <dbReference type="NCBI Taxonomy" id="1348853"/>
    <lineage>
        <taxon>Bacteria</taxon>
        <taxon>Pseudomonadati</taxon>
        <taxon>Pseudomonadota</taxon>
        <taxon>Alphaproteobacteria</taxon>
        <taxon>Sphingomonadales</taxon>
        <taxon>Sphingomonadaceae</taxon>
        <taxon>Novosphingobium</taxon>
    </lineage>
</organism>
<evidence type="ECO:0000256" key="5">
    <source>
        <dbReference type="ARBA" id="ARBA00023027"/>
    </source>
</evidence>
<dbReference type="STRING" id="1348853.LK12_15845"/>
<gene>
    <name evidence="9" type="ORF">LK12_15845</name>
</gene>
<comment type="caution">
    <text evidence="9">The sequence shown here is derived from an EMBL/GenBank/DDBJ whole genome shotgun (WGS) entry which is preliminary data.</text>
</comment>
<dbReference type="GO" id="GO:0051903">
    <property type="term" value="F:S-(hydroxymethyl)glutathione dehydrogenase [NAD(P)+] activity"/>
    <property type="evidence" value="ECO:0007669"/>
    <property type="project" value="TreeGrafter"/>
</dbReference>
<protein>
    <submittedName>
        <fullName evidence="9">Alcohol dehydrogenase</fullName>
    </submittedName>
</protein>
<evidence type="ECO:0000256" key="2">
    <source>
        <dbReference type="ARBA" id="ARBA00022723"/>
    </source>
</evidence>
<dbReference type="Gene3D" id="3.90.180.10">
    <property type="entry name" value="Medium-chain alcohol dehydrogenases, catalytic domain"/>
    <property type="match status" value="1"/>
</dbReference>
<dbReference type="SUPFAM" id="SSF51735">
    <property type="entry name" value="NAD(P)-binding Rossmann-fold domains"/>
    <property type="match status" value="1"/>
</dbReference>
<sequence length="358" mass="37171">MKAAVLRQIGQLDIEDVDLDGPRRDEVRIRVLASGLCHSDYHFIAGDFPVPLPAVLGHEVAGEIIAVGENVGGFAIGDRVVTCLSAYCGQCRECQTGHNHRCEDKPGAPDRPAGSRITKGGEAIRQLGNLGGFAEEMVIHHRAVTKISPEVPPSSAALLGCAVITGVGSVLNSAKVPPGSTVAVIGCGGVGLNAIQGARIAGASRIIAVDKNAAKLSAAIAFGATDTVLGGPDTAGEIAELTRGGVDFAFEVVGSEATARLAMDATRQGGTTVLVGLGTPDLTVALPITTFAMTEKRVMGSLMGSAAYQLFLPQLVTYYQQGRLKLNELVSREIRLDQINEGYASMANGEVARSVIVF</sequence>
<keyword evidence="10" id="KW-1185">Reference proteome</keyword>
<dbReference type="PROSITE" id="PS00059">
    <property type="entry name" value="ADH_ZINC"/>
    <property type="match status" value="1"/>
</dbReference>
<proteinExistence type="inferred from homology"/>
<evidence type="ECO:0000256" key="7">
    <source>
        <dbReference type="SAM" id="MobiDB-lite"/>
    </source>
</evidence>
<dbReference type="AlphaFoldDB" id="A0A0B1ZI43"/>
<dbReference type="InterPro" id="IPR020843">
    <property type="entry name" value="ER"/>
</dbReference>
<evidence type="ECO:0000256" key="6">
    <source>
        <dbReference type="RuleBase" id="RU361277"/>
    </source>
</evidence>
<dbReference type="InterPro" id="IPR011032">
    <property type="entry name" value="GroES-like_sf"/>
</dbReference>
<accession>A0A0B1ZI43</accession>
<feature type="region of interest" description="Disordered" evidence="7">
    <location>
        <begin position="97"/>
        <end position="117"/>
    </location>
</feature>
<dbReference type="PANTHER" id="PTHR43880">
    <property type="entry name" value="ALCOHOL DEHYDROGENASE"/>
    <property type="match status" value="1"/>
</dbReference>
<dbReference type="CDD" id="cd08279">
    <property type="entry name" value="Zn_ADH_class_III"/>
    <property type="match status" value="1"/>
</dbReference>
<keyword evidence="5" id="KW-0520">NAD</keyword>
<dbReference type="RefSeq" id="WP_039286218.1">
    <property type="nucleotide sequence ID" value="NZ_JTDI01000005.1"/>
</dbReference>
<feature type="domain" description="Enoyl reductase (ER)" evidence="8">
    <location>
        <begin position="7"/>
        <end position="356"/>
    </location>
</feature>
<dbReference type="InterPro" id="IPR036291">
    <property type="entry name" value="NAD(P)-bd_dom_sf"/>
</dbReference>
<dbReference type="FunFam" id="3.40.50.720:FF:000003">
    <property type="entry name" value="S-(hydroxymethyl)glutathione dehydrogenase"/>
    <property type="match status" value="1"/>
</dbReference>
<dbReference type="Gene3D" id="3.40.50.720">
    <property type="entry name" value="NAD(P)-binding Rossmann-like Domain"/>
    <property type="match status" value="1"/>
</dbReference>
<dbReference type="GO" id="GO:0008270">
    <property type="term" value="F:zinc ion binding"/>
    <property type="evidence" value="ECO:0007669"/>
    <property type="project" value="InterPro"/>
</dbReference>
<dbReference type="SUPFAM" id="SSF50129">
    <property type="entry name" value="GroES-like"/>
    <property type="match status" value="2"/>
</dbReference>
<reference evidence="9 10" key="1">
    <citation type="submission" date="2014-10" db="EMBL/GenBank/DDBJ databases">
        <title>Genome sequence of Novosphingobium malaysiense MUSC 273(T).</title>
        <authorList>
            <person name="Lee L.-H."/>
        </authorList>
    </citation>
    <scope>NUCLEOTIDE SEQUENCE [LARGE SCALE GENOMIC DNA]</scope>
    <source>
        <strain evidence="9 10">MUSC 273</strain>
    </source>
</reference>
<name>A0A0B1ZI43_9SPHN</name>
<dbReference type="GO" id="GO:0046294">
    <property type="term" value="P:formaldehyde catabolic process"/>
    <property type="evidence" value="ECO:0007669"/>
    <property type="project" value="TreeGrafter"/>
</dbReference>